<dbReference type="STRING" id="94869.SAMN04488529_101286"/>
<sequence length="44" mass="4923">MRKMNNKILMAVAAVATIFASTVATSACSWVFYQPEEPKCLRDE</sequence>
<dbReference type="OrthoDB" id="1809626at2"/>
<proteinExistence type="predicted"/>
<dbReference type="InterPro" id="IPR009229">
    <property type="entry name" value="AgrD"/>
</dbReference>
<feature type="chain" id="PRO_5039144861" evidence="1">
    <location>
        <begin position="27"/>
        <end position="44"/>
    </location>
</feature>
<feature type="signal peptide" evidence="1">
    <location>
        <begin position="1"/>
        <end position="26"/>
    </location>
</feature>
<keyword evidence="3" id="KW-1185">Reference proteome</keyword>
<evidence type="ECO:0000256" key="1">
    <source>
        <dbReference type="SAM" id="SignalP"/>
    </source>
</evidence>
<dbReference type="EMBL" id="FNJM01000001">
    <property type="protein sequence ID" value="SDO74249.1"/>
    <property type="molecule type" value="Genomic_DNA"/>
</dbReference>
<evidence type="ECO:0000313" key="2">
    <source>
        <dbReference type="EMBL" id="SDO74249.1"/>
    </source>
</evidence>
<keyword evidence="1" id="KW-0732">Signal</keyword>
<organism evidence="2 3">
    <name type="scientific">Clostridium gasigenes</name>
    <dbReference type="NCBI Taxonomy" id="94869"/>
    <lineage>
        <taxon>Bacteria</taxon>
        <taxon>Bacillati</taxon>
        <taxon>Bacillota</taxon>
        <taxon>Clostridia</taxon>
        <taxon>Eubacteriales</taxon>
        <taxon>Clostridiaceae</taxon>
        <taxon>Clostridium</taxon>
    </lineage>
</organism>
<gene>
    <name evidence="2" type="ORF">SAMN04488529_101286</name>
</gene>
<name>A0A1H0M1C5_9CLOT</name>
<evidence type="ECO:0000313" key="3">
    <source>
        <dbReference type="Proteomes" id="UP000198597"/>
    </source>
</evidence>
<dbReference type="AlphaFoldDB" id="A0A1H0M1C5"/>
<dbReference type="Proteomes" id="UP000198597">
    <property type="component" value="Unassembled WGS sequence"/>
</dbReference>
<reference evidence="2 3" key="1">
    <citation type="submission" date="2016-10" db="EMBL/GenBank/DDBJ databases">
        <authorList>
            <person name="de Groot N.N."/>
        </authorList>
    </citation>
    <scope>NUCLEOTIDE SEQUENCE [LARGE SCALE GENOMIC DNA]</scope>
    <source>
        <strain evidence="2 3">DSM 12272</strain>
    </source>
</reference>
<dbReference type="NCBIfam" id="TIGR04223">
    <property type="entry name" value="quorum_AgrD"/>
    <property type="match status" value="1"/>
</dbReference>
<dbReference type="PROSITE" id="PS51257">
    <property type="entry name" value="PROKAR_LIPOPROTEIN"/>
    <property type="match status" value="1"/>
</dbReference>
<protein>
    <submittedName>
        <fullName evidence="2">Cyclic lactone autoinducer peptide</fullName>
    </submittedName>
</protein>
<accession>A0A1H0M1C5</accession>